<organism evidence="1 2">
    <name type="scientific">Ktedonospora formicarum</name>
    <dbReference type="NCBI Taxonomy" id="2778364"/>
    <lineage>
        <taxon>Bacteria</taxon>
        <taxon>Bacillati</taxon>
        <taxon>Chloroflexota</taxon>
        <taxon>Ktedonobacteria</taxon>
        <taxon>Ktedonobacterales</taxon>
        <taxon>Ktedonobacteraceae</taxon>
        <taxon>Ktedonospora</taxon>
    </lineage>
</organism>
<dbReference type="EMBL" id="BNJF01000010">
    <property type="protein sequence ID" value="GHO50909.1"/>
    <property type="molecule type" value="Genomic_DNA"/>
</dbReference>
<gene>
    <name evidence="1" type="ORF">KSX_90720</name>
</gene>
<dbReference type="AlphaFoldDB" id="A0A8J3I7D5"/>
<name>A0A8J3I7D5_9CHLR</name>
<reference evidence="1" key="1">
    <citation type="submission" date="2020-10" db="EMBL/GenBank/DDBJ databases">
        <title>Taxonomic study of unclassified bacteria belonging to the class Ktedonobacteria.</title>
        <authorList>
            <person name="Yabe S."/>
            <person name="Wang C.M."/>
            <person name="Zheng Y."/>
            <person name="Sakai Y."/>
            <person name="Cavaletti L."/>
            <person name="Monciardini P."/>
            <person name="Donadio S."/>
        </authorList>
    </citation>
    <scope>NUCLEOTIDE SEQUENCE</scope>
    <source>
        <strain evidence="1">SOSP1-1</strain>
    </source>
</reference>
<dbReference type="RefSeq" id="WP_220199865.1">
    <property type="nucleotide sequence ID" value="NZ_BNJF01000010.1"/>
</dbReference>
<dbReference type="Proteomes" id="UP000612362">
    <property type="component" value="Unassembled WGS sequence"/>
</dbReference>
<evidence type="ECO:0000313" key="2">
    <source>
        <dbReference type="Proteomes" id="UP000612362"/>
    </source>
</evidence>
<proteinExistence type="predicted"/>
<sequence>MSRIEIEARFFLFTFLGALVHSEQITTATINREHMVTDLLARYPLERWYEMQILTKEQVRAWLEQALVLLTIDQDDARDEAV</sequence>
<evidence type="ECO:0000313" key="1">
    <source>
        <dbReference type="EMBL" id="GHO50909.1"/>
    </source>
</evidence>
<accession>A0A8J3I7D5</accession>
<protein>
    <submittedName>
        <fullName evidence="1">Uncharacterized protein</fullName>
    </submittedName>
</protein>
<comment type="caution">
    <text evidence="1">The sequence shown here is derived from an EMBL/GenBank/DDBJ whole genome shotgun (WGS) entry which is preliminary data.</text>
</comment>
<keyword evidence="2" id="KW-1185">Reference proteome</keyword>